<evidence type="ECO:0000256" key="2">
    <source>
        <dbReference type="ARBA" id="ARBA00004370"/>
    </source>
</evidence>
<evidence type="ECO:0000256" key="7">
    <source>
        <dbReference type="ARBA" id="ARBA00022777"/>
    </source>
</evidence>
<dbReference type="Pfam" id="PF02518">
    <property type="entry name" value="HATPase_c"/>
    <property type="match status" value="1"/>
</dbReference>
<keyword evidence="15" id="KW-1185">Reference proteome</keyword>
<comment type="caution">
    <text evidence="14">The sequence shown here is derived from an EMBL/GenBank/DDBJ whole genome shotgun (WGS) entry which is preliminary data.</text>
</comment>
<evidence type="ECO:0000256" key="6">
    <source>
        <dbReference type="ARBA" id="ARBA00022692"/>
    </source>
</evidence>
<dbReference type="InterPro" id="IPR050428">
    <property type="entry name" value="TCS_sensor_his_kinase"/>
</dbReference>
<dbReference type="InterPro" id="IPR004358">
    <property type="entry name" value="Sig_transdc_His_kin-like_C"/>
</dbReference>
<dbReference type="OrthoDB" id="8583694at2"/>
<dbReference type="PATRIC" id="fig|1348657.5.peg.1329"/>
<dbReference type="CDD" id="cd00082">
    <property type="entry name" value="HisKA"/>
    <property type="match status" value="1"/>
</dbReference>
<evidence type="ECO:0000256" key="5">
    <source>
        <dbReference type="ARBA" id="ARBA00022679"/>
    </source>
</evidence>
<keyword evidence="4" id="KW-0597">Phosphoprotein</keyword>
<dbReference type="Gene3D" id="1.10.287.130">
    <property type="match status" value="1"/>
</dbReference>
<protein>
    <recommendedName>
        <fullName evidence="3">histidine kinase</fullName>
        <ecNumber evidence="3">2.7.13.3</ecNumber>
    </recommendedName>
</protein>
<sequence>MDRGNVLSGAAFSAVLMSALVFLVVLITVGVVTHGYVERSMTEELRDDVRTRWDLFAADYGDKDIAAVAELIANATLFTAQGRGVVGLFDPAGTPIAGNILERPHAPGWHEAALAVSGAATPIQTGERDFTYLYRSALLGGHTLVVGQRTDRLALTKRATFRTLAISGFVVVLAMLSAGYFFSRKSQYKLEQLETTLARISDGDMSARTNLSSDKDQIDRIAERINAHLDTLSHLMVSTRVTAAAIAHDLKSPLARAYLGLGRALTQFEAGRDPRAEIEDTQAELERMNGIFDTFLRLARIEGGADGATFAELDLGALMDDLAETYQMVAEDKGQRFVYTRPVRESTMVMGDATMLQQLLVNLLENAVTHGGDDNRIGLSIDHTADHIHLIVSDSGPGIPKLARDAVFEPFHRLDPSRSKPGSGLGLALVRAIAERHGARVTLSDNAPGLRVVVSFLRTNTISVAL</sequence>
<dbReference type="EMBL" id="ATJV01000048">
    <property type="protein sequence ID" value="EPZ15923.1"/>
    <property type="molecule type" value="Genomic_DNA"/>
</dbReference>
<evidence type="ECO:0000313" key="14">
    <source>
        <dbReference type="EMBL" id="EPZ15923.1"/>
    </source>
</evidence>
<gene>
    <name evidence="14" type="ORF">M622_01770</name>
</gene>
<dbReference type="STRING" id="1348657.M622_01770"/>
<evidence type="ECO:0000256" key="3">
    <source>
        <dbReference type="ARBA" id="ARBA00012438"/>
    </source>
</evidence>
<dbReference type="RefSeq" id="WP_021248762.1">
    <property type="nucleotide sequence ID" value="NZ_ATJV01000048.1"/>
</dbReference>
<dbReference type="GO" id="GO:0005886">
    <property type="term" value="C:plasma membrane"/>
    <property type="evidence" value="ECO:0007669"/>
    <property type="project" value="TreeGrafter"/>
</dbReference>
<keyword evidence="7" id="KW-0418">Kinase</keyword>
<organism evidence="14 15">
    <name type="scientific">Thauera terpenica 58Eu</name>
    <dbReference type="NCBI Taxonomy" id="1348657"/>
    <lineage>
        <taxon>Bacteria</taxon>
        <taxon>Pseudomonadati</taxon>
        <taxon>Pseudomonadota</taxon>
        <taxon>Betaproteobacteria</taxon>
        <taxon>Rhodocyclales</taxon>
        <taxon>Zoogloeaceae</taxon>
        <taxon>Thauera</taxon>
    </lineage>
</organism>
<evidence type="ECO:0000259" key="13">
    <source>
        <dbReference type="PROSITE" id="PS50885"/>
    </source>
</evidence>
<dbReference type="Gene3D" id="3.30.565.10">
    <property type="entry name" value="Histidine kinase-like ATPase, C-terminal domain"/>
    <property type="match status" value="1"/>
</dbReference>
<comment type="catalytic activity">
    <reaction evidence="1">
        <text>ATP + protein L-histidine = ADP + protein N-phospho-L-histidine.</text>
        <dbReference type="EC" id="2.7.13.3"/>
    </reaction>
</comment>
<evidence type="ECO:0000259" key="12">
    <source>
        <dbReference type="PROSITE" id="PS50109"/>
    </source>
</evidence>
<dbReference type="InterPro" id="IPR036890">
    <property type="entry name" value="HATPase_C_sf"/>
</dbReference>
<feature type="transmembrane region" description="Helical" evidence="11">
    <location>
        <begin position="159"/>
        <end position="182"/>
    </location>
</feature>
<evidence type="ECO:0000256" key="9">
    <source>
        <dbReference type="ARBA" id="ARBA00023012"/>
    </source>
</evidence>
<evidence type="ECO:0000256" key="10">
    <source>
        <dbReference type="ARBA" id="ARBA00023136"/>
    </source>
</evidence>
<keyword evidence="8 11" id="KW-1133">Transmembrane helix</keyword>
<evidence type="ECO:0000313" key="15">
    <source>
        <dbReference type="Proteomes" id="UP000015455"/>
    </source>
</evidence>
<feature type="domain" description="Histidine kinase" evidence="12">
    <location>
        <begin position="245"/>
        <end position="460"/>
    </location>
</feature>
<dbReference type="PRINTS" id="PR00344">
    <property type="entry name" value="BCTRLSENSOR"/>
</dbReference>
<evidence type="ECO:0000256" key="8">
    <source>
        <dbReference type="ARBA" id="ARBA00022989"/>
    </source>
</evidence>
<accession>T0AZA2</accession>
<dbReference type="eggNOG" id="COG2205">
    <property type="taxonomic scope" value="Bacteria"/>
</dbReference>
<dbReference type="InterPro" id="IPR036097">
    <property type="entry name" value="HisK_dim/P_sf"/>
</dbReference>
<keyword evidence="10 11" id="KW-0472">Membrane</keyword>
<keyword evidence="6 11" id="KW-0812">Transmembrane</keyword>
<dbReference type="AlphaFoldDB" id="T0AZA2"/>
<dbReference type="CDD" id="cd00075">
    <property type="entry name" value="HATPase"/>
    <property type="match status" value="1"/>
</dbReference>
<reference evidence="14 15" key="1">
    <citation type="submission" date="2013-06" db="EMBL/GenBank/DDBJ databases">
        <title>Draft genome sequence of Thauera terpenica.</title>
        <authorList>
            <person name="Liu B."/>
            <person name="Frostegard A.H."/>
            <person name="Shapleigh J.P."/>
        </authorList>
    </citation>
    <scope>NUCLEOTIDE SEQUENCE [LARGE SCALE GENOMIC DNA]</scope>
    <source>
        <strain evidence="14 15">58Eu</strain>
    </source>
</reference>
<dbReference type="EC" id="2.7.13.3" evidence="3"/>
<dbReference type="GO" id="GO:0000155">
    <property type="term" value="F:phosphorelay sensor kinase activity"/>
    <property type="evidence" value="ECO:0007669"/>
    <property type="project" value="InterPro"/>
</dbReference>
<dbReference type="SUPFAM" id="SSF47384">
    <property type="entry name" value="Homodimeric domain of signal transducing histidine kinase"/>
    <property type="match status" value="1"/>
</dbReference>
<feature type="transmembrane region" description="Helical" evidence="11">
    <location>
        <begin position="12"/>
        <end position="37"/>
    </location>
</feature>
<dbReference type="InterPro" id="IPR005467">
    <property type="entry name" value="His_kinase_dom"/>
</dbReference>
<dbReference type="PROSITE" id="PS50885">
    <property type="entry name" value="HAMP"/>
    <property type="match status" value="1"/>
</dbReference>
<proteinExistence type="predicted"/>
<evidence type="ECO:0000256" key="11">
    <source>
        <dbReference type="SAM" id="Phobius"/>
    </source>
</evidence>
<keyword evidence="5" id="KW-0808">Transferase</keyword>
<keyword evidence="9" id="KW-0902">Two-component regulatory system</keyword>
<dbReference type="PROSITE" id="PS50109">
    <property type="entry name" value="HIS_KIN"/>
    <property type="match status" value="1"/>
</dbReference>
<dbReference type="InterPro" id="IPR003594">
    <property type="entry name" value="HATPase_dom"/>
</dbReference>
<dbReference type="SMART" id="SM00387">
    <property type="entry name" value="HATPase_c"/>
    <property type="match status" value="1"/>
</dbReference>
<feature type="domain" description="HAMP" evidence="13">
    <location>
        <begin position="190"/>
        <end position="237"/>
    </location>
</feature>
<name>T0AZA2_9RHOO</name>
<dbReference type="SUPFAM" id="SSF55874">
    <property type="entry name" value="ATPase domain of HSP90 chaperone/DNA topoisomerase II/histidine kinase"/>
    <property type="match status" value="1"/>
</dbReference>
<dbReference type="Proteomes" id="UP000015455">
    <property type="component" value="Unassembled WGS sequence"/>
</dbReference>
<dbReference type="InterPro" id="IPR003660">
    <property type="entry name" value="HAMP_dom"/>
</dbReference>
<dbReference type="PANTHER" id="PTHR45436:SF8">
    <property type="entry name" value="HISTIDINE KINASE"/>
    <property type="match status" value="1"/>
</dbReference>
<evidence type="ECO:0000256" key="4">
    <source>
        <dbReference type="ARBA" id="ARBA00022553"/>
    </source>
</evidence>
<dbReference type="InterPro" id="IPR003661">
    <property type="entry name" value="HisK_dim/P_dom"/>
</dbReference>
<evidence type="ECO:0000256" key="1">
    <source>
        <dbReference type="ARBA" id="ARBA00000085"/>
    </source>
</evidence>
<dbReference type="PANTHER" id="PTHR45436">
    <property type="entry name" value="SENSOR HISTIDINE KINASE YKOH"/>
    <property type="match status" value="1"/>
</dbReference>
<dbReference type="SMART" id="SM00388">
    <property type="entry name" value="HisKA"/>
    <property type="match status" value="1"/>
</dbReference>
<comment type="subcellular location">
    <subcellularLocation>
        <location evidence="2">Membrane</location>
    </subcellularLocation>
</comment>